<organism evidence="2 3">
    <name type="scientific">Brevundimonas fontaquae</name>
    <dbReference type="NCBI Taxonomy" id="2813778"/>
    <lineage>
        <taxon>Bacteria</taxon>
        <taxon>Pseudomonadati</taxon>
        <taxon>Pseudomonadota</taxon>
        <taxon>Alphaproteobacteria</taxon>
        <taxon>Caulobacterales</taxon>
        <taxon>Caulobacteraceae</taxon>
        <taxon>Brevundimonas</taxon>
    </lineage>
</organism>
<keyword evidence="1" id="KW-0472">Membrane</keyword>
<feature type="transmembrane region" description="Helical" evidence="1">
    <location>
        <begin position="7"/>
        <end position="28"/>
    </location>
</feature>
<keyword evidence="3" id="KW-1185">Reference proteome</keyword>
<protein>
    <submittedName>
        <fullName evidence="2">DUF3995 domain-containing protein</fullName>
    </submittedName>
</protein>
<feature type="transmembrane region" description="Helical" evidence="1">
    <location>
        <begin position="48"/>
        <end position="69"/>
    </location>
</feature>
<dbReference type="EMBL" id="CP070968">
    <property type="protein sequence ID" value="QSF54809.1"/>
    <property type="molecule type" value="Genomic_DNA"/>
</dbReference>
<keyword evidence="1" id="KW-1133">Transmembrane helix</keyword>
<keyword evidence="1" id="KW-0812">Transmembrane</keyword>
<feature type="transmembrane region" description="Helical" evidence="1">
    <location>
        <begin position="89"/>
        <end position="110"/>
    </location>
</feature>
<dbReference type="InterPro" id="IPR025058">
    <property type="entry name" value="DUF3995"/>
</dbReference>
<evidence type="ECO:0000256" key="1">
    <source>
        <dbReference type="SAM" id="Phobius"/>
    </source>
</evidence>
<proteinExistence type="predicted"/>
<dbReference type="RefSeq" id="WP_205682243.1">
    <property type="nucleotide sequence ID" value="NZ_CP070968.1"/>
</dbReference>
<accession>A0ABX7LRM9</accession>
<evidence type="ECO:0000313" key="2">
    <source>
        <dbReference type="EMBL" id="QSF54809.1"/>
    </source>
</evidence>
<dbReference type="Pfam" id="PF13160">
    <property type="entry name" value="DUF3995"/>
    <property type="match status" value="1"/>
</dbReference>
<name>A0ABX7LRM9_9CAUL</name>
<sequence>MPRSSSAFFWAAAVSGSFHAGWSAYWLMGGSLLLESVGQWAATTGDSRGGGIMAMLAATMLVKLGAAWVPLLAEYRILAGRKAWRTTSWIGAACITLYGLANIAASGAALLNVLPTAPDSRSAHLGHALLWGPLFVLWGIALLIALARFKQDQARGLTW</sequence>
<dbReference type="Proteomes" id="UP000662957">
    <property type="component" value="Chromosome"/>
</dbReference>
<reference evidence="2 3" key="1">
    <citation type="submission" date="2021-02" db="EMBL/GenBank/DDBJ databases">
        <title>Brevundimonas sp. CS1 genome sequence.</title>
        <authorList>
            <person name="Lee K."/>
            <person name="Choi Y.-J."/>
            <person name="Son H.-R."/>
        </authorList>
    </citation>
    <scope>NUCLEOTIDE SEQUENCE [LARGE SCALE GENOMIC DNA]</scope>
    <source>
        <strain evidence="2 3">CS1</strain>
    </source>
</reference>
<feature type="transmembrane region" description="Helical" evidence="1">
    <location>
        <begin position="130"/>
        <end position="149"/>
    </location>
</feature>
<evidence type="ECO:0000313" key="3">
    <source>
        <dbReference type="Proteomes" id="UP000662957"/>
    </source>
</evidence>
<gene>
    <name evidence="2" type="ORF">JX001_03040</name>
</gene>